<keyword evidence="2" id="KW-1185">Reference proteome</keyword>
<comment type="caution">
    <text evidence="1">The sequence shown here is derived from an EMBL/GenBank/DDBJ whole genome shotgun (WGS) entry which is preliminary data.</text>
</comment>
<evidence type="ECO:0000313" key="2">
    <source>
        <dbReference type="Proteomes" id="UP000315095"/>
    </source>
</evidence>
<dbReference type="EMBL" id="BDLU01000071">
    <property type="protein sequence ID" value="GCE85192.1"/>
    <property type="molecule type" value="Genomic_DNA"/>
</dbReference>
<protein>
    <submittedName>
        <fullName evidence="1">Uncharacterized protein</fullName>
    </submittedName>
</protein>
<sequence>MFSTGAGFQDMAADYRRAHLNQADVGAQRSSDVSQARVALSGQVVTDTVLPLLAASA</sequence>
<gene>
    <name evidence="1" type="ORF">MSKU9_3333</name>
</gene>
<dbReference type="Proteomes" id="UP000315095">
    <property type="component" value="Unassembled WGS sequence"/>
</dbReference>
<dbReference type="AlphaFoldDB" id="A0A4V0WMX5"/>
<organism evidence="1 2">
    <name type="scientific">Komagataeibacter diospyri</name>
    <dbReference type="NCBI Taxonomy" id="1932662"/>
    <lineage>
        <taxon>Bacteria</taxon>
        <taxon>Pseudomonadati</taxon>
        <taxon>Pseudomonadota</taxon>
        <taxon>Alphaproteobacteria</taxon>
        <taxon>Acetobacterales</taxon>
        <taxon>Acetobacteraceae</taxon>
        <taxon>Komagataeibacter</taxon>
    </lineage>
</organism>
<reference evidence="2" key="1">
    <citation type="submission" date="2017-01" db="EMBL/GenBank/DDBJ databases">
        <title>Komagataeibacter sp. MSKU9 whole genome sequencing project.</title>
        <authorList>
            <person name="Matsutani M."/>
            <person name="Naloka K."/>
            <person name="Theeragool G."/>
            <person name="Yakushi T."/>
            <person name="Matsushita K."/>
        </authorList>
    </citation>
    <scope>NUCLEOTIDE SEQUENCE [LARGE SCALE GENOMIC DNA]</scope>
    <source>
        <strain evidence="2">MSKU9</strain>
    </source>
</reference>
<name>A0A4V0WMX5_9PROT</name>
<accession>A0A4V0WMX5</accession>
<proteinExistence type="predicted"/>
<evidence type="ECO:0000313" key="1">
    <source>
        <dbReference type="EMBL" id="GCE85192.1"/>
    </source>
</evidence>